<dbReference type="AlphaFoldDB" id="A0A699GEY5"/>
<evidence type="ECO:0000256" key="1">
    <source>
        <dbReference type="SAM" id="MobiDB-lite"/>
    </source>
</evidence>
<feature type="compositionally biased region" description="Basic and acidic residues" evidence="1">
    <location>
        <begin position="322"/>
        <end position="346"/>
    </location>
</feature>
<evidence type="ECO:0000313" key="2">
    <source>
        <dbReference type="EMBL" id="GEU28342.1"/>
    </source>
</evidence>
<gene>
    <name evidence="2" type="ORF">Tci_000320</name>
</gene>
<dbReference type="EMBL" id="BKCJ010000004">
    <property type="protein sequence ID" value="GEU28342.1"/>
    <property type="molecule type" value="Genomic_DNA"/>
</dbReference>
<feature type="compositionally biased region" description="Basic residues" evidence="1">
    <location>
        <begin position="400"/>
        <end position="420"/>
    </location>
</feature>
<feature type="region of interest" description="Disordered" evidence="1">
    <location>
        <begin position="384"/>
        <end position="450"/>
    </location>
</feature>
<name>A0A699GEY5_TANCI</name>
<protein>
    <recommendedName>
        <fullName evidence="3">Thioredoxin-like fold domain-containing protein</fullName>
    </recommendedName>
</protein>
<feature type="compositionally biased region" description="Low complexity" evidence="1">
    <location>
        <begin position="244"/>
        <end position="263"/>
    </location>
</feature>
<accession>A0A699GEY5</accession>
<dbReference type="InterPro" id="IPR036249">
    <property type="entry name" value="Thioredoxin-like_sf"/>
</dbReference>
<proteinExistence type="predicted"/>
<sequence>MNSSIGSTPARGIRRGARRCVGGILLGTALLSALPALADGRSAVRNLHANAARARIILNLTEQSTQATPTLVRGVYALTDAQGKGAGYINESGTLYGDASGFRVFPADGSPPRTLTPAETAVLRGEVMQAIDYDQLIKVQYGDGGGRRMVMFSALDCGYCKLFEKHFSELGKTNNTTFYVVPLSLRSSQAGGAQRPVAAGARLRDRCACGRAVEPGAADDPGSGGAACQGHADAVARRRRQAQGERSAQLPQATGATDPDGPAGMAGGGKWATAARGRGGAVPIEQGQPGRHAEKTGAVKRSPIHSLKDDHAPFSTVAVPAGDHRHSHDARHCRDGGRRGPGRTDRAGAALRTADGRASLQPGGHPVQRYRRRGGNLYRHAARRPDRGRRQVGQADPGGRRLRTRHQARHAAGRRARARRGLADVHRDPISVSGGREAGRRPGARAGLAI</sequence>
<dbReference type="Gene3D" id="3.40.30.10">
    <property type="entry name" value="Glutaredoxin"/>
    <property type="match status" value="1"/>
</dbReference>
<evidence type="ECO:0008006" key="3">
    <source>
        <dbReference type="Google" id="ProtNLM"/>
    </source>
</evidence>
<comment type="caution">
    <text evidence="2">The sequence shown here is derived from an EMBL/GenBank/DDBJ whole genome shotgun (WGS) entry which is preliminary data.</text>
</comment>
<feature type="region of interest" description="Disordered" evidence="1">
    <location>
        <begin position="216"/>
        <end position="347"/>
    </location>
</feature>
<organism evidence="2">
    <name type="scientific">Tanacetum cinerariifolium</name>
    <name type="common">Dalmatian daisy</name>
    <name type="synonym">Chrysanthemum cinerariifolium</name>
    <dbReference type="NCBI Taxonomy" id="118510"/>
    <lineage>
        <taxon>Eukaryota</taxon>
        <taxon>Viridiplantae</taxon>
        <taxon>Streptophyta</taxon>
        <taxon>Embryophyta</taxon>
        <taxon>Tracheophyta</taxon>
        <taxon>Spermatophyta</taxon>
        <taxon>Magnoliopsida</taxon>
        <taxon>eudicotyledons</taxon>
        <taxon>Gunneridae</taxon>
        <taxon>Pentapetalae</taxon>
        <taxon>asterids</taxon>
        <taxon>campanulids</taxon>
        <taxon>Asterales</taxon>
        <taxon>Asteraceae</taxon>
        <taxon>Asteroideae</taxon>
        <taxon>Anthemideae</taxon>
        <taxon>Anthemidinae</taxon>
        <taxon>Tanacetum</taxon>
    </lineage>
</organism>
<reference evidence="2" key="1">
    <citation type="journal article" date="2019" name="Sci. Rep.">
        <title>Draft genome of Tanacetum cinerariifolium, the natural source of mosquito coil.</title>
        <authorList>
            <person name="Yamashiro T."/>
            <person name="Shiraishi A."/>
            <person name="Satake H."/>
            <person name="Nakayama K."/>
        </authorList>
    </citation>
    <scope>NUCLEOTIDE SEQUENCE</scope>
</reference>
<dbReference type="SUPFAM" id="SSF52833">
    <property type="entry name" value="Thioredoxin-like"/>
    <property type="match status" value="1"/>
</dbReference>